<feature type="non-terminal residue" evidence="2">
    <location>
        <position position="1"/>
    </location>
</feature>
<proteinExistence type="predicted"/>
<gene>
    <name evidence="2" type="ORF">QYT958_LOCUS32912</name>
</gene>
<feature type="region of interest" description="Disordered" evidence="1">
    <location>
        <begin position="1"/>
        <end position="42"/>
    </location>
</feature>
<protein>
    <submittedName>
        <fullName evidence="2">Uncharacterized protein</fullName>
    </submittedName>
</protein>
<dbReference type="AlphaFoldDB" id="A0A821XK20"/>
<name>A0A821XK20_9BILA</name>
<comment type="caution">
    <text evidence="2">The sequence shown here is derived from an EMBL/GenBank/DDBJ whole genome shotgun (WGS) entry which is preliminary data.</text>
</comment>
<evidence type="ECO:0000313" key="2">
    <source>
        <dbReference type="EMBL" id="CAF4943242.1"/>
    </source>
</evidence>
<evidence type="ECO:0000313" key="3">
    <source>
        <dbReference type="Proteomes" id="UP000663848"/>
    </source>
</evidence>
<reference evidence="2" key="1">
    <citation type="submission" date="2021-02" db="EMBL/GenBank/DDBJ databases">
        <authorList>
            <person name="Nowell W R."/>
        </authorList>
    </citation>
    <scope>NUCLEOTIDE SEQUENCE</scope>
</reference>
<dbReference type="EMBL" id="CAJOBR010021962">
    <property type="protein sequence ID" value="CAF4943242.1"/>
    <property type="molecule type" value="Genomic_DNA"/>
</dbReference>
<sequence length="42" mass="4262">YSQAQGGAGEGMMNQLENVTRMDLNGDGRVGGGGVGNASQYN</sequence>
<feature type="compositionally biased region" description="Gly residues" evidence="1">
    <location>
        <begin position="1"/>
        <end position="10"/>
    </location>
</feature>
<accession>A0A821XK20</accession>
<dbReference type="Proteomes" id="UP000663848">
    <property type="component" value="Unassembled WGS sequence"/>
</dbReference>
<organism evidence="2 3">
    <name type="scientific">Rotaria socialis</name>
    <dbReference type="NCBI Taxonomy" id="392032"/>
    <lineage>
        <taxon>Eukaryota</taxon>
        <taxon>Metazoa</taxon>
        <taxon>Spiralia</taxon>
        <taxon>Gnathifera</taxon>
        <taxon>Rotifera</taxon>
        <taxon>Eurotatoria</taxon>
        <taxon>Bdelloidea</taxon>
        <taxon>Philodinida</taxon>
        <taxon>Philodinidae</taxon>
        <taxon>Rotaria</taxon>
    </lineage>
</organism>
<evidence type="ECO:0000256" key="1">
    <source>
        <dbReference type="SAM" id="MobiDB-lite"/>
    </source>
</evidence>